<evidence type="ECO:0000313" key="4">
    <source>
        <dbReference type="Proteomes" id="UP001216595"/>
    </source>
</evidence>
<dbReference type="Pfam" id="PF07811">
    <property type="entry name" value="TadE"/>
    <property type="match status" value="1"/>
</dbReference>
<evidence type="ECO:0000256" key="1">
    <source>
        <dbReference type="SAM" id="Phobius"/>
    </source>
</evidence>
<organism evidence="3 4">
    <name type="scientific">Asticcacaulis currens</name>
    <dbReference type="NCBI Taxonomy" id="2984210"/>
    <lineage>
        <taxon>Bacteria</taxon>
        <taxon>Pseudomonadati</taxon>
        <taxon>Pseudomonadota</taxon>
        <taxon>Alphaproteobacteria</taxon>
        <taxon>Caulobacterales</taxon>
        <taxon>Caulobacteraceae</taxon>
        <taxon>Asticcacaulis</taxon>
    </lineage>
</organism>
<protein>
    <submittedName>
        <fullName evidence="3">Pilus assembly protein</fullName>
    </submittedName>
</protein>
<keyword evidence="1" id="KW-0472">Membrane</keyword>
<dbReference type="RefSeq" id="WP_272739964.1">
    <property type="nucleotide sequence ID" value="NZ_JAQQKW010000001.1"/>
</dbReference>
<dbReference type="EMBL" id="JAQQKW010000001">
    <property type="protein sequence ID" value="MDC7693211.1"/>
    <property type="molecule type" value="Genomic_DNA"/>
</dbReference>
<name>A0ABT5IAK1_9CAUL</name>
<keyword evidence="1" id="KW-0812">Transmembrane</keyword>
<feature type="domain" description="TadE-like" evidence="2">
    <location>
        <begin position="18"/>
        <end position="53"/>
    </location>
</feature>
<dbReference type="InterPro" id="IPR012495">
    <property type="entry name" value="TadE-like_dom"/>
</dbReference>
<proteinExistence type="predicted"/>
<feature type="transmembrane region" description="Helical" evidence="1">
    <location>
        <begin position="20"/>
        <end position="38"/>
    </location>
</feature>
<keyword evidence="1" id="KW-1133">Transmembrane helix</keyword>
<keyword evidence="4" id="KW-1185">Reference proteome</keyword>
<evidence type="ECO:0000313" key="3">
    <source>
        <dbReference type="EMBL" id="MDC7693211.1"/>
    </source>
</evidence>
<reference evidence="3 4" key="1">
    <citation type="submission" date="2023-01" db="EMBL/GenBank/DDBJ databases">
        <title>Novel species of the genus Asticcacaulis isolated from rivers.</title>
        <authorList>
            <person name="Lu H."/>
        </authorList>
    </citation>
    <scope>NUCLEOTIDE SEQUENCE [LARGE SCALE GENOMIC DNA]</scope>
    <source>
        <strain evidence="3 4">DXS10W</strain>
    </source>
</reference>
<comment type="caution">
    <text evidence="3">The sequence shown here is derived from an EMBL/GenBank/DDBJ whole genome shotgun (WGS) entry which is preliminary data.</text>
</comment>
<evidence type="ECO:0000259" key="2">
    <source>
        <dbReference type="Pfam" id="PF07811"/>
    </source>
</evidence>
<dbReference type="Proteomes" id="UP001216595">
    <property type="component" value="Unassembled WGS sequence"/>
</dbReference>
<accession>A0ABT5IAK1</accession>
<sequence length="181" mass="19952">MLIQIQKRLRSCARSNRGTAAVEFAILAPLLIIIYWGLADLAIGMTANRKAAHLTATMGDLVAQSESVTTDNVNDIFELGSSLLKPFPAGTKLQIRISSVTRDSVTQIIKKDWDQRRNWQGTGDVDVSGLTTDQLPVGESLIITEVVYDFTPPIAQFLPVNTTFKKKAFHHPRSGSYIPLK</sequence>
<gene>
    <name evidence="3" type="ORF">PQU94_02825</name>
</gene>